<dbReference type="InterPro" id="IPR001387">
    <property type="entry name" value="Cro/C1-type_HTH"/>
</dbReference>
<protein>
    <submittedName>
        <fullName evidence="2">XRE family transcriptional regulator</fullName>
    </submittedName>
</protein>
<accession>N4W5P2</accession>
<dbReference type="AlphaFoldDB" id="N4W5P2"/>
<organism evidence="2 3">
    <name type="scientific">Gracilibacillus halophilus YIM-C55.5</name>
    <dbReference type="NCBI Taxonomy" id="1308866"/>
    <lineage>
        <taxon>Bacteria</taxon>
        <taxon>Bacillati</taxon>
        <taxon>Bacillota</taxon>
        <taxon>Bacilli</taxon>
        <taxon>Bacillales</taxon>
        <taxon>Bacillaceae</taxon>
        <taxon>Gracilibacillus</taxon>
    </lineage>
</organism>
<dbReference type="eggNOG" id="COG3655">
    <property type="taxonomic scope" value="Bacteria"/>
</dbReference>
<comment type="caution">
    <text evidence="2">The sequence shown here is derived from an EMBL/GenBank/DDBJ whole genome shotgun (WGS) entry which is preliminary data.</text>
</comment>
<reference evidence="2 3" key="1">
    <citation type="submission" date="2013-03" db="EMBL/GenBank/DDBJ databases">
        <title>Draft genome sequence of Gracibacillus halophilus YIM-C55.5, a moderately halophilic and thermophilic organism from the Xiaochaidamu salt lake.</title>
        <authorList>
            <person name="Sugumar T."/>
            <person name="Polireddy D.R."/>
            <person name="Antony A."/>
            <person name="Madhava Y.R."/>
            <person name="Sivakumar N."/>
        </authorList>
    </citation>
    <scope>NUCLEOTIDE SEQUENCE [LARGE SCALE GENOMIC DNA]</scope>
    <source>
        <strain evidence="2 3">YIM-C55.5</strain>
    </source>
</reference>
<dbReference type="EMBL" id="APML01000104">
    <property type="protein sequence ID" value="ENH95513.1"/>
    <property type="molecule type" value="Genomic_DNA"/>
</dbReference>
<dbReference type="SMART" id="SM00530">
    <property type="entry name" value="HTH_XRE"/>
    <property type="match status" value="1"/>
</dbReference>
<dbReference type="OrthoDB" id="2186666at2"/>
<dbReference type="Gene3D" id="1.10.260.40">
    <property type="entry name" value="lambda repressor-like DNA-binding domains"/>
    <property type="match status" value="1"/>
</dbReference>
<dbReference type="PATRIC" id="fig|1308866.3.peg.3158"/>
<sequence length="73" mass="8538">MKRVKIALNELLHEYNLSLHQLHLLTGVRRATLSELANGKRQRIQLEHIEKIANALDIHDINQIITIQESYEE</sequence>
<gene>
    <name evidence="2" type="ORF">J416_15692</name>
</gene>
<keyword evidence="3" id="KW-1185">Reference proteome</keyword>
<dbReference type="Proteomes" id="UP000012283">
    <property type="component" value="Unassembled WGS sequence"/>
</dbReference>
<dbReference type="SUPFAM" id="SSF47413">
    <property type="entry name" value="lambda repressor-like DNA-binding domains"/>
    <property type="match status" value="1"/>
</dbReference>
<name>N4W5P2_9BACI</name>
<feature type="domain" description="HTH cro/C1-type" evidence="1">
    <location>
        <begin position="8"/>
        <end position="64"/>
    </location>
</feature>
<evidence type="ECO:0000313" key="3">
    <source>
        <dbReference type="Proteomes" id="UP000012283"/>
    </source>
</evidence>
<proteinExistence type="predicted"/>
<dbReference type="STRING" id="1308866.J416_15692"/>
<dbReference type="InterPro" id="IPR010982">
    <property type="entry name" value="Lambda_DNA-bd_dom_sf"/>
</dbReference>
<evidence type="ECO:0000313" key="2">
    <source>
        <dbReference type="EMBL" id="ENH95513.1"/>
    </source>
</evidence>
<dbReference type="RefSeq" id="WP_003475609.1">
    <property type="nucleotide sequence ID" value="NZ_APML01000104.1"/>
</dbReference>
<dbReference type="PROSITE" id="PS50943">
    <property type="entry name" value="HTH_CROC1"/>
    <property type="match status" value="1"/>
</dbReference>
<evidence type="ECO:0000259" key="1">
    <source>
        <dbReference type="PROSITE" id="PS50943"/>
    </source>
</evidence>
<dbReference type="GO" id="GO:0003677">
    <property type="term" value="F:DNA binding"/>
    <property type="evidence" value="ECO:0007669"/>
    <property type="project" value="InterPro"/>
</dbReference>
<dbReference type="Pfam" id="PF13443">
    <property type="entry name" value="HTH_26"/>
    <property type="match status" value="1"/>
</dbReference>
<dbReference type="CDD" id="cd00093">
    <property type="entry name" value="HTH_XRE"/>
    <property type="match status" value="1"/>
</dbReference>